<accession>A0A292PU09</accession>
<dbReference type="AlphaFoldDB" id="A0A292PU09"/>
<evidence type="ECO:0000313" key="2">
    <source>
        <dbReference type="Proteomes" id="UP001412239"/>
    </source>
</evidence>
<dbReference type="Proteomes" id="UP001412239">
    <property type="component" value="Unassembled WGS sequence"/>
</dbReference>
<dbReference type="EMBL" id="LN891033">
    <property type="protein sequence ID" value="CUS11026.1"/>
    <property type="molecule type" value="Genomic_DNA"/>
</dbReference>
<gene>
    <name evidence="1" type="ORF">GSTUAT00004893001</name>
</gene>
<proteinExistence type="predicted"/>
<name>A0A292PU09_9PEZI</name>
<evidence type="ECO:0000313" key="1">
    <source>
        <dbReference type="EMBL" id="CUS11026.1"/>
    </source>
</evidence>
<sequence>MQHSRHLIFRFSSQPFPIPSGGCIDPKPPCIHSLRPECAPKSQNMPEGRVCSHSYLKKPTIMHEISTARFLTLVHRANMRRSVWTVRSWQYNKLFYHRAWKIRGGSIGGV</sequence>
<keyword evidence="2" id="KW-1185">Reference proteome</keyword>
<protein>
    <submittedName>
        <fullName evidence="1">Uncharacterized protein</fullName>
    </submittedName>
</protein>
<reference evidence="1" key="1">
    <citation type="submission" date="2015-10" db="EMBL/GenBank/DDBJ databases">
        <authorList>
            <person name="Regsiter A."/>
            <person name="william w."/>
        </authorList>
    </citation>
    <scope>NUCLEOTIDE SEQUENCE</scope>
    <source>
        <strain evidence="1">Montdore</strain>
    </source>
</reference>
<organism evidence="1 2">
    <name type="scientific">Tuber aestivum</name>
    <name type="common">summer truffle</name>
    <dbReference type="NCBI Taxonomy" id="59557"/>
    <lineage>
        <taxon>Eukaryota</taxon>
        <taxon>Fungi</taxon>
        <taxon>Dikarya</taxon>
        <taxon>Ascomycota</taxon>
        <taxon>Pezizomycotina</taxon>
        <taxon>Pezizomycetes</taxon>
        <taxon>Pezizales</taxon>
        <taxon>Tuberaceae</taxon>
        <taxon>Tuber</taxon>
    </lineage>
</organism>